<feature type="repeat" description="PPR" evidence="3">
    <location>
        <begin position="432"/>
        <end position="466"/>
    </location>
</feature>
<dbReference type="InterPro" id="IPR046960">
    <property type="entry name" value="PPR_At4g14850-like_plant"/>
</dbReference>
<feature type="repeat" description="PPR" evidence="3">
    <location>
        <begin position="201"/>
        <end position="235"/>
    </location>
</feature>
<dbReference type="Gene3D" id="1.25.40.10">
    <property type="entry name" value="Tetratricopeptide repeat domain"/>
    <property type="match status" value="5"/>
</dbReference>
<dbReference type="OrthoDB" id="185373at2759"/>
<sequence length="574" mass="64285">MVGTPKLTTLLKKCSTLKQAKEIHAHILINGLFHLEQLLIHHILLWNVTNYKTLARYVHVVLHRMRNPDSFSWGCMIRFFSQNGPFMEAISLYVQMQRIGLCPTSHAMSSALKSCAKVQDGFHGVSIHGQVHVLGFNACVYVQTALLDLYSKIGDVGTARKLFDEMSDRNVVSWNSMLSGYLKAGNLGKAQEFFEEIPKKDVISWNSMVSGYAKSGDMDSAYSLFQQMPERNLASWNTMIGGFVVCGSIVSAREFFNAMPMRNNVSWITMIAGYSKSGDVESARKLFDKMNKKDLLLYNAMIACYAQNSRPKEALELFSEMIKPEIYVNPDKMTLASAISACSQLADLEYWCWIELHMSDFGIVLDDHLITALIDLYAKCGSIDRAYELFHGLKQRDLVAYSAMIYGCGINGRSSDAIKLYEQMLEDCIRPNLAIYTGLLTAYNHAGLVEEGYQCFNSMKENGVVPSLDHYGIMVDLLGRAGWLNEAYNLITNMSMQPNASVWGALLLACRVHNNVELGEIAVQHCIKLESDVAGYCSLLSSIYAAVGKWDDAKKFRMSEEGKITKVPGCSWKI</sequence>
<feature type="repeat" description="PPR" evidence="3">
    <location>
        <begin position="263"/>
        <end position="297"/>
    </location>
</feature>
<evidence type="ECO:0000313" key="5">
    <source>
        <dbReference type="Proteomes" id="UP000289738"/>
    </source>
</evidence>
<keyword evidence="1" id="KW-0677">Repeat</keyword>
<evidence type="ECO:0000256" key="3">
    <source>
        <dbReference type="PROSITE-ProRule" id="PRU00708"/>
    </source>
</evidence>
<dbReference type="PANTHER" id="PTHR47926:SF545">
    <property type="entry name" value="PENTACOTRIPEPTIDE-REPEAT REGION OF PRORP DOMAIN-CONTAINING PROTEIN"/>
    <property type="match status" value="1"/>
</dbReference>
<feature type="repeat" description="PPR" evidence="3">
    <location>
        <begin position="170"/>
        <end position="200"/>
    </location>
</feature>
<dbReference type="Proteomes" id="UP000289738">
    <property type="component" value="Chromosome A01"/>
</dbReference>
<dbReference type="InterPro" id="IPR046848">
    <property type="entry name" value="E_motif"/>
</dbReference>
<comment type="similarity">
    <text evidence="2">Belongs to the PPR family. PCMP-E subfamily.</text>
</comment>
<dbReference type="Pfam" id="PF01535">
    <property type="entry name" value="PPR"/>
    <property type="match status" value="8"/>
</dbReference>
<dbReference type="GO" id="GO:0003723">
    <property type="term" value="F:RNA binding"/>
    <property type="evidence" value="ECO:0007669"/>
    <property type="project" value="InterPro"/>
</dbReference>
<protein>
    <recommendedName>
        <fullName evidence="6">Pentatricopeptide repeat-containing protein</fullName>
    </recommendedName>
</protein>
<evidence type="ECO:0008006" key="6">
    <source>
        <dbReference type="Google" id="ProtNLM"/>
    </source>
</evidence>
<dbReference type="SUPFAM" id="SSF81901">
    <property type="entry name" value="HCP-like"/>
    <property type="match status" value="1"/>
</dbReference>
<evidence type="ECO:0000256" key="1">
    <source>
        <dbReference type="ARBA" id="ARBA00022737"/>
    </source>
</evidence>
<dbReference type="Pfam" id="PF20431">
    <property type="entry name" value="E_motif"/>
    <property type="match status" value="1"/>
</dbReference>
<reference evidence="4 5" key="1">
    <citation type="submission" date="2019-01" db="EMBL/GenBank/DDBJ databases">
        <title>Sequencing of cultivated peanut Arachis hypogaea provides insights into genome evolution and oil improvement.</title>
        <authorList>
            <person name="Chen X."/>
        </authorList>
    </citation>
    <scope>NUCLEOTIDE SEQUENCE [LARGE SCALE GENOMIC DNA]</scope>
    <source>
        <strain evidence="5">cv. Fuhuasheng</strain>
        <tissue evidence="4">Leaves</tissue>
    </source>
</reference>
<dbReference type="AlphaFoldDB" id="A0A445ELJ5"/>
<dbReference type="PANTHER" id="PTHR47926">
    <property type="entry name" value="PENTATRICOPEPTIDE REPEAT-CONTAINING PROTEIN"/>
    <property type="match status" value="1"/>
</dbReference>
<comment type="caution">
    <text evidence="4">The sequence shown here is derived from an EMBL/GenBank/DDBJ whole genome shotgun (WGS) entry which is preliminary data.</text>
</comment>
<dbReference type="FunFam" id="1.25.40.10:FF:001214">
    <property type="entry name" value="Pentatricopeptide repeat-containing protein At2g20540"/>
    <property type="match status" value="1"/>
</dbReference>
<dbReference type="InterPro" id="IPR011990">
    <property type="entry name" value="TPR-like_helical_dom_sf"/>
</dbReference>
<feature type="repeat" description="PPR" evidence="3">
    <location>
        <begin position="397"/>
        <end position="431"/>
    </location>
</feature>
<dbReference type="NCBIfam" id="TIGR00756">
    <property type="entry name" value="PPR"/>
    <property type="match status" value="9"/>
</dbReference>
<evidence type="ECO:0000256" key="2">
    <source>
        <dbReference type="ARBA" id="ARBA00061659"/>
    </source>
</evidence>
<dbReference type="Gramene" id="arahy.Tifrunner.gnm2.ann2.Ah01g365500.1">
    <property type="protein sequence ID" value="arahy.Tifrunner.gnm2.ann2.Ah01g365500.1-CDS-1"/>
    <property type="gene ID" value="arahy.Tifrunner.gnm2.ann2.Ah01g365500"/>
</dbReference>
<dbReference type="FunFam" id="1.25.40.10:FF:001097">
    <property type="entry name" value="Pentatricopeptide repeat-containing protein At4g22760"/>
    <property type="match status" value="1"/>
</dbReference>
<dbReference type="Pfam" id="PF13812">
    <property type="entry name" value="PPR_3"/>
    <property type="match status" value="1"/>
</dbReference>
<evidence type="ECO:0000313" key="4">
    <source>
        <dbReference type="EMBL" id="RYR76330.1"/>
    </source>
</evidence>
<proteinExistence type="inferred from homology"/>
<dbReference type="PROSITE" id="PS51375">
    <property type="entry name" value="PPR"/>
    <property type="match status" value="6"/>
</dbReference>
<dbReference type="SMR" id="A0A445ELJ5"/>
<feature type="repeat" description="PPR" evidence="3">
    <location>
        <begin position="69"/>
        <end position="103"/>
    </location>
</feature>
<accession>A0A445ELJ5</accession>
<organism evidence="4 5">
    <name type="scientific">Arachis hypogaea</name>
    <name type="common">Peanut</name>
    <dbReference type="NCBI Taxonomy" id="3818"/>
    <lineage>
        <taxon>Eukaryota</taxon>
        <taxon>Viridiplantae</taxon>
        <taxon>Streptophyta</taxon>
        <taxon>Embryophyta</taxon>
        <taxon>Tracheophyta</taxon>
        <taxon>Spermatophyta</taxon>
        <taxon>Magnoliopsida</taxon>
        <taxon>eudicotyledons</taxon>
        <taxon>Gunneridae</taxon>
        <taxon>Pentapetalae</taxon>
        <taxon>rosids</taxon>
        <taxon>fabids</taxon>
        <taxon>Fabales</taxon>
        <taxon>Fabaceae</taxon>
        <taxon>Papilionoideae</taxon>
        <taxon>50 kb inversion clade</taxon>
        <taxon>dalbergioids sensu lato</taxon>
        <taxon>Dalbergieae</taxon>
        <taxon>Pterocarpus clade</taxon>
        <taxon>Arachis</taxon>
    </lineage>
</organism>
<dbReference type="SUPFAM" id="SSF48452">
    <property type="entry name" value="TPR-like"/>
    <property type="match status" value="1"/>
</dbReference>
<dbReference type="EMBL" id="SDMP01000001">
    <property type="protein sequence ID" value="RYR76330.1"/>
    <property type="molecule type" value="Genomic_DNA"/>
</dbReference>
<gene>
    <name evidence="4" type="ORF">Ahy_A01g000929</name>
</gene>
<dbReference type="GO" id="GO:0009451">
    <property type="term" value="P:RNA modification"/>
    <property type="evidence" value="ECO:0007669"/>
    <property type="project" value="InterPro"/>
</dbReference>
<keyword evidence="5" id="KW-1185">Reference proteome</keyword>
<name>A0A445ELJ5_ARAHY</name>
<dbReference type="InterPro" id="IPR002885">
    <property type="entry name" value="PPR_rpt"/>
</dbReference>